<dbReference type="RefSeq" id="WP_039739861.1">
    <property type="nucleotide sequence ID" value="NZ_CP009788.1"/>
</dbReference>
<proteinExistence type="inferred from homology"/>
<dbReference type="Pfam" id="PF07681">
    <property type="entry name" value="DoxX"/>
    <property type="match status" value="1"/>
</dbReference>
<dbReference type="HOGENOM" id="CLU_058421_3_4_7"/>
<evidence type="ECO:0000313" key="9">
    <source>
        <dbReference type="Proteomes" id="UP000057609"/>
    </source>
</evidence>
<evidence type="ECO:0000256" key="4">
    <source>
        <dbReference type="ARBA" id="ARBA00022692"/>
    </source>
</evidence>
<evidence type="ECO:0000256" key="6">
    <source>
        <dbReference type="ARBA" id="ARBA00023136"/>
    </source>
</evidence>
<keyword evidence="4 7" id="KW-0812">Transmembrane</keyword>
<evidence type="ECO:0000256" key="3">
    <source>
        <dbReference type="ARBA" id="ARBA00022475"/>
    </source>
</evidence>
<accession>A0A0B5B6N2</accession>
<evidence type="ECO:0000256" key="5">
    <source>
        <dbReference type="ARBA" id="ARBA00022989"/>
    </source>
</evidence>
<feature type="transmembrane region" description="Helical" evidence="7">
    <location>
        <begin position="83"/>
        <end position="101"/>
    </location>
</feature>
<feature type="transmembrane region" description="Helical" evidence="7">
    <location>
        <begin position="121"/>
        <end position="142"/>
    </location>
</feature>
<feature type="transmembrane region" description="Helical" evidence="7">
    <location>
        <begin position="54"/>
        <end position="76"/>
    </location>
</feature>
<organism evidence="8 9">
    <name type="scientific">Geobacter pickeringii</name>
    <dbReference type="NCBI Taxonomy" id="345632"/>
    <lineage>
        <taxon>Bacteria</taxon>
        <taxon>Pseudomonadati</taxon>
        <taxon>Thermodesulfobacteriota</taxon>
        <taxon>Desulfuromonadia</taxon>
        <taxon>Geobacterales</taxon>
        <taxon>Geobacteraceae</taxon>
        <taxon>Geobacter</taxon>
    </lineage>
</organism>
<dbReference type="InterPro" id="IPR032808">
    <property type="entry name" value="DoxX"/>
</dbReference>
<evidence type="ECO:0000256" key="1">
    <source>
        <dbReference type="ARBA" id="ARBA00004651"/>
    </source>
</evidence>
<dbReference type="EMBL" id="CP009788">
    <property type="protein sequence ID" value="AJE02202.1"/>
    <property type="molecule type" value="Genomic_DNA"/>
</dbReference>
<name>A0A0B5B6N2_9BACT</name>
<keyword evidence="6 7" id="KW-0472">Membrane</keyword>
<dbReference type="PANTHER" id="PTHR33452:SF1">
    <property type="entry name" value="INNER MEMBRANE PROTEIN YPHA-RELATED"/>
    <property type="match status" value="1"/>
</dbReference>
<protein>
    <submittedName>
        <fullName evidence="8">DoxX family protein</fullName>
    </submittedName>
</protein>
<keyword evidence="3" id="KW-1003">Cell membrane</keyword>
<evidence type="ECO:0000313" key="8">
    <source>
        <dbReference type="EMBL" id="AJE02202.1"/>
    </source>
</evidence>
<dbReference type="GO" id="GO:0005886">
    <property type="term" value="C:plasma membrane"/>
    <property type="evidence" value="ECO:0007669"/>
    <property type="project" value="UniProtKB-SubCell"/>
</dbReference>
<evidence type="ECO:0000256" key="7">
    <source>
        <dbReference type="SAM" id="Phobius"/>
    </source>
</evidence>
<dbReference type="Proteomes" id="UP000057609">
    <property type="component" value="Chromosome"/>
</dbReference>
<evidence type="ECO:0000256" key="2">
    <source>
        <dbReference type="ARBA" id="ARBA00006679"/>
    </source>
</evidence>
<comment type="subcellular location">
    <subcellularLocation>
        <location evidence="1">Cell membrane</location>
        <topology evidence="1">Multi-pass membrane protein</topology>
    </subcellularLocation>
</comment>
<dbReference type="PANTHER" id="PTHR33452">
    <property type="entry name" value="OXIDOREDUCTASE CATD-RELATED"/>
    <property type="match status" value="1"/>
</dbReference>
<comment type="similarity">
    <text evidence="2">Belongs to the DoxX family.</text>
</comment>
<dbReference type="OrthoDB" id="5398343at2"/>
<gene>
    <name evidence="8" type="ORF">GPICK_01370</name>
</gene>
<dbReference type="InterPro" id="IPR051907">
    <property type="entry name" value="DoxX-like_oxidoreductase"/>
</dbReference>
<dbReference type="KEGG" id="gpi:GPICK_01370"/>
<dbReference type="AlphaFoldDB" id="A0A0B5B6N2"/>
<keyword evidence="5 7" id="KW-1133">Transmembrane helix</keyword>
<reference evidence="8 9" key="1">
    <citation type="journal article" date="2015" name="Genome Announc.">
        <title>Complete Genome of Geobacter pickeringii G13T, a Metal-Reducing Isolate from Sedimentary Kaolin Deposits.</title>
        <authorList>
            <person name="Badalamenti J.P."/>
            <person name="Bond D.R."/>
        </authorList>
    </citation>
    <scope>NUCLEOTIDE SEQUENCE [LARGE SCALE GENOMIC DNA]</scope>
    <source>
        <strain evidence="8 9">G13</strain>
    </source>
</reference>
<keyword evidence="9" id="KW-1185">Reference proteome</keyword>
<sequence>MARTNWGATADSLALLALRIPLGAIFIAHGSQKLLGAFGGHGLTATFKTFEDKLGIPPIFTLLAIIAEFGGGVGVLCGFLTRLSGFGIAAVMAVALYKIHWANGFFLNAACVPGRGHGIEFPLALLGMALALLFSGGGAWSVDRYLFRR</sequence>